<dbReference type="Proteomes" id="UP000614424">
    <property type="component" value="Unassembled WGS sequence"/>
</dbReference>
<accession>A0A8J6NA19</accession>
<feature type="domain" description="Transposase IS801/IS1294" evidence="1">
    <location>
        <begin position="142"/>
        <end position="303"/>
    </location>
</feature>
<dbReference type="AlphaFoldDB" id="A0A8J6NA19"/>
<evidence type="ECO:0000259" key="1">
    <source>
        <dbReference type="Pfam" id="PF04986"/>
    </source>
</evidence>
<name>A0A8J6NA19_9BACT</name>
<gene>
    <name evidence="3" type="ORF">H8E41_00300</name>
</gene>
<organism evidence="3 4">
    <name type="scientific">Candidatus Desulfobia pelagia</name>
    <dbReference type="NCBI Taxonomy" id="2841692"/>
    <lineage>
        <taxon>Bacteria</taxon>
        <taxon>Pseudomonadati</taxon>
        <taxon>Thermodesulfobacteriota</taxon>
        <taxon>Desulfobulbia</taxon>
        <taxon>Desulfobulbales</taxon>
        <taxon>Desulfobulbaceae</taxon>
        <taxon>Candidatus Desulfobia</taxon>
    </lineage>
</organism>
<protein>
    <submittedName>
        <fullName evidence="3">Transposase</fullName>
    </submittedName>
</protein>
<evidence type="ECO:0000259" key="2">
    <source>
        <dbReference type="Pfam" id="PF14319"/>
    </source>
</evidence>
<comment type="caution">
    <text evidence="3">The sequence shown here is derived from an EMBL/GenBank/DDBJ whole genome shotgun (WGS) entry which is preliminary data.</text>
</comment>
<dbReference type="InterPro" id="IPR026889">
    <property type="entry name" value="Zn_Tnp"/>
</dbReference>
<dbReference type="GO" id="GO:0004803">
    <property type="term" value="F:transposase activity"/>
    <property type="evidence" value="ECO:0007669"/>
    <property type="project" value="InterPro"/>
</dbReference>
<dbReference type="PANTHER" id="PTHR37023">
    <property type="entry name" value="TRANSPOSASE"/>
    <property type="match status" value="1"/>
</dbReference>
<dbReference type="EMBL" id="JACNJZ010000020">
    <property type="protein sequence ID" value="MBC8316317.1"/>
    <property type="molecule type" value="Genomic_DNA"/>
</dbReference>
<reference evidence="3 4" key="1">
    <citation type="submission" date="2020-08" db="EMBL/GenBank/DDBJ databases">
        <title>Bridging the membrane lipid divide: bacteria of the FCB group superphylum have the potential to synthesize archaeal ether lipids.</title>
        <authorList>
            <person name="Villanueva L."/>
            <person name="Von Meijenfeldt F.A.B."/>
            <person name="Westbye A.B."/>
            <person name="Yadav S."/>
            <person name="Hopmans E.C."/>
            <person name="Dutilh B.E."/>
            <person name="Sinninghe Damste J.S."/>
        </authorList>
    </citation>
    <scope>NUCLEOTIDE SEQUENCE [LARGE SCALE GENOMIC DNA]</scope>
    <source>
        <strain evidence="3">NIOZ-UU47</strain>
    </source>
</reference>
<dbReference type="GO" id="GO:0003677">
    <property type="term" value="F:DNA binding"/>
    <property type="evidence" value="ECO:0007669"/>
    <property type="project" value="InterPro"/>
</dbReference>
<evidence type="ECO:0000313" key="4">
    <source>
        <dbReference type="Proteomes" id="UP000614424"/>
    </source>
</evidence>
<dbReference type="InterPro" id="IPR007069">
    <property type="entry name" value="Transposase_32"/>
</dbReference>
<evidence type="ECO:0000313" key="3">
    <source>
        <dbReference type="EMBL" id="MBC8316317.1"/>
    </source>
</evidence>
<proteinExistence type="predicted"/>
<dbReference type="Pfam" id="PF14319">
    <property type="entry name" value="Zn_Tnp_IS91"/>
    <property type="match status" value="1"/>
</dbReference>
<sequence length="354" mass="41182">MILLSTIINEFKHGFLEQYKNSILPSHQKALWAMEHCRHEHGPHMLAQCSDHDCGTRRYIPHSCGHRSCPHCQNHENQQWIENQLDKRLPAEYYLITFTLPDQLRHLAWKNQKAVYSLMFDCVQDTLKTFTRNDKKFGGLAGFTAMLHTHSRRIEYHPHIHIVMPGASINMLTGLWKTKAGYLFNHKALAKVFRAKMLEALFDQGLKLPGYCPEKWVVDCKSVGNGDKAIIYLGRYLYRGVIQEKDILRCEDGMVTFRYLHAKSGKYKIRTVSGEKFLYLLMLHVLPKGFRRIRSYGFLHPCSKKLIKFLQVVLRVNPFRMLYARQKKQPVITCPVCGAEMKIIRTQITLPLVA</sequence>
<dbReference type="PANTHER" id="PTHR37023:SF1">
    <property type="entry name" value="ISSOD25 TRANSPOSASE TNPA_ISSOD25"/>
    <property type="match status" value="1"/>
</dbReference>
<dbReference type="Pfam" id="PF04986">
    <property type="entry name" value="Y2_Tnp"/>
    <property type="match status" value="1"/>
</dbReference>
<feature type="domain" description="Transposase zinc-binding" evidence="2">
    <location>
        <begin position="7"/>
        <end position="100"/>
    </location>
</feature>
<dbReference type="GO" id="GO:0006313">
    <property type="term" value="P:DNA transposition"/>
    <property type="evidence" value="ECO:0007669"/>
    <property type="project" value="InterPro"/>
</dbReference>